<proteinExistence type="predicted"/>
<dbReference type="Proteomes" id="UP000224460">
    <property type="component" value="Unassembled WGS sequence"/>
</dbReference>
<evidence type="ECO:0000313" key="1">
    <source>
        <dbReference type="EMBL" id="PHV71044.1"/>
    </source>
</evidence>
<keyword evidence="2" id="KW-1185">Reference proteome</keyword>
<evidence type="ECO:0000313" key="2">
    <source>
        <dbReference type="Proteomes" id="UP000224460"/>
    </source>
</evidence>
<gene>
    <name evidence="1" type="ORF">CS063_06830</name>
</gene>
<sequence length="306" mass="34486">MAIIDFHCDTIAKLYENKGSLRTNTYHVDLEKLKASKYLAQWFAIFIDKEQVESSLIEKALEMLTYFKEQLTLCSDTITLATSYEAYERIKKQQKIAAFLSLEEGQVIEGSLENLIKLVEEGIRLMTLTWNYENTLAAPHWSTKGLTSFGKEVAQLANTLPLLLDISHASEGVLKDLQGLYHKPIVASHSNAYAIYPHTRNLSDGAIRQVAESGGVIGINFYSVFLDGSMYSTIEAIERHLNYILKVGGEEVIALGSDFDGIVCKNEVCHAGEMGKLTQSLSKKYSPRLIEKWTYQNAERLLRENF</sequence>
<organism evidence="1 2">
    <name type="scientific">Sporanaerobium hydrogeniformans</name>
    <dbReference type="NCBI Taxonomy" id="3072179"/>
    <lineage>
        <taxon>Bacteria</taxon>
        <taxon>Bacillati</taxon>
        <taxon>Bacillota</taxon>
        <taxon>Clostridia</taxon>
        <taxon>Lachnospirales</taxon>
        <taxon>Lachnospiraceae</taxon>
        <taxon>Sporanaerobium</taxon>
    </lineage>
</organism>
<name>A0AC61DCK5_9FIRM</name>
<reference evidence="1" key="1">
    <citation type="submission" date="2017-10" db="EMBL/GenBank/DDBJ databases">
        <title>Genome sequence of cellulolytic Lachnospiraceae bacterium XHS1971 isolated from hotspring sediment.</title>
        <authorList>
            <person name="Vasudevan G."/>
            <person name="Joshi A.J."/>
            <person name="Hivarkar S."/>
            <person name="Lanjekar V.B."/>
            <person name="Dhakephalkar P.K."/>
            <person name="Dagar S."/>
        </authorList>
    </citation>
    <scope>NUCLEOTIDE SEQUENCE</scope>
    <source>
        <strain evidence="1">XHS1971</strain>
    </source>
</reference>
<dbReference type="EMBL" id="PEDL01000005">
    <property type="protein sequence ID" value="PHV71044.1"/>
    <property type="molecule type" value="Genomic_DNA"/>
</dbReference>
<comment type="caution">
    <text evidence="1">The sequence shown here is derived from an EMBL/GenBank/DDBJ whole genome shotgun (WGS) entry which is preliminary data.</text>
</comment>
<accession>A0AC61DCK5</accession>
<protein>
    <submittedName>
        <fullName evidence="1">Peptidase M19</fullName>
    </submittedName>
</protein>